<gene>
    <name evidence="3" type="ORF">PQJ61_01115</name>
</gene>
<organism evidence="3 4">
    <name type="scientific">Candidatus Thalassospirochaeta sargassi</name>
    <dbReference type="NCBI Taxonomy" id="3119039"/>
    <lineage>
        <taxon>Bacteria</taxon>
        <taxon>Pseudomonadati</taxon>
        <taxon>Spirochaetota</taxon>
        <taxon>Spirochaetia</taxon>
        <taxon>Spirochaetales</taxon>
        <taxon>Spirochaetaceae</taxon>
        <taxon>Candidatus Thalassospirochaeta</taxon>
    </lineage>
</organism>
<dbReference type="InterPro" id="IPR001638">
    <property type="entry name" value="Solute-binding_3/MltF_N"/>
</dbReference>
<protein>
    <submittedName>
        <fullName evidence="3">Transporter substrate-binding domain-containing protein</fullName>
    </submittedName>
</protein>
<keyword evidence="1" id="KW-0732">Signal</keyword>
<dbReference type="Gene3D" id="3.40.190.10">
    <property type="entry name" value="Periplasmic binding protein-like II"/>
    <property type="match status" value="1"/>
</dbReference>
<evidence type="ECO:0000313" key="3">
    <source>
        <dbReference type="EMBL" id="MDC7225344.1"/>
    </source>
</evidence>
<name>A0AAJ1IA03_9SPIO</name>
<dbReference type="PROSITE" id="PS51257">
    <property type="entry name" value="PROKAR_LIPOPROTEIN"/>
    <property type="match status" value="1"/>
</dbReference>
<dbReference type="SUPFAM" id="SSF53850">
    <property type="entry name" value="Periplasmic binding protein-like II"/>
    <property type="match status" value="1"/>
</dbReference>
<proteinExistence type="predicted"/>
<dbReference type="Pfam" id="PF00497">
    <property type="entry name" value="SBP_bac_3"/>
    <property type="match status" value="1"/>
</dbReference>
<dbReference type="AlphaFoldDB" id="A0AAJ1IA03"/>
<feature type="chain" id="PRO_5042488845" evidence="1">
    <location>
        <begin position="28"/>
        <end position="320"/>
    </location>
</feature>
<dbReference type="Proteomes" id="UP001221217">
    <property type="component" value="Unassembled WGS sequence"/>
</dbReference>
<evidence type="ECO:0000313" key="4">
    <source>
        <dbReference type="Proteomes" id="UP001221217"/>
    </source>
</evidence>
<evidence type="ECO:0000256" key="1">
    <source>
        <dbReference type="SAM" id="SignalP"/>
    </source>
</evidence>
<evidence type="ECO:0000259" key="2">
    <source>
        <dbReference type="Pfam" id="PF00497"/>
    </source>
</evidence>
<feature type="signal peptide" evidence="1">
    <location>
        <begin position="1"/>
        <end position="27"/>
    </location>
</feature>
<dbReference type="EMBL" id="JAQQAL010000005">
    <property type="protein sequence ID" value="MDC7225344.1"/>
    <property type="molecule type" value="Genomic_DNA"/>
</dbReference>
<comment type="caution">
    <text evidence="3">The sequence shown here is derived from an EMBL/GenBank/DDBJ whole genome shotgun (WGS) entry which is preliminary data.</text>
</comment>
<sequence length="320" mass="35656">MKQIKSLILPAAALFFLLISCSTPGNYRRNIPETDSANYSIPQRAAEVESAEERAEYAFETVVPGVLSIGYTDIYVDGYLNQGEDGPDGLDSALAVLLAKELGLEPEFTLVPAGDDYFESIVAALNGYKVDMFISITAVRPERESLVLFSVPYTFEGEELGISFQKYNDALKTAVDPLIEKMINRGTVKKLRKEFLSGVDDIYQTNKVMREIEGSYFVSSHLINGEERYGEGINMVDISYDKQWIEYDYHGIQSAIKRIISAEYGRISLMTVEGESSSAPEASPSSLVYLVEKTDIGKKLTFTLDETGYMSETLEMISIY</sequence>
<feature type="domain" description="Solute-binding protein family 3/N-terminal" evidence="2">
    <location>
        <begin position="83"/>
        <end position="196"/>
    </location>
</feature>
<reference evidence="3 4" key="1">
    <citation type="submission" date="2022-12" db="EMBL/GenBank/DDBJ databases">
        <title>Metagenome assembled genome from gulf of manar.</title>
        <authorList>
            <person name="Kohli P."/>
            <person name="Pk S."/>
            <person name="Venkata Ramana C."/>
            <person name="Sasikala C."/>
        </authorList>
    </citation>
    <scope>NUCLEOTIDE SEQUENCE [LARGE SCALE GENOMIC DNA]</scope>
    <source>
        <strain evidence="3">JB008</strain>
    </source>
</reference>
<accession>A0AAJ1IA03</accession>